<dbReference type="SUPFAM" id="SSF69635">
    <property type="entry name" value="Type III secretory system chaperone-like"/>
    <property type="match status" value="1"/>
</dbReference>
<reference evidence="1" key="1">
    <citation type="submission" date="2018-05" db="EMBL/GenBank/DDBJ databases">
        <authorList>
            <person name="Lanie J.A."/>
            <person name="Ng W.-L."/>
            <person name="Kazmierczak K.M."/>
            <person name="Andrzejewski T.M."/>
            <person name="Davidsen T.M."/>
            <person name="Wayne K.J."/>
            <person name="Tettelin H."/>
            <person name="Glass J.I."/>
            <person name="Rusch D."/>
            <person name="Podicherti R."/>
            <person name="Tsui H.-C.T."/>
            <person name="Winkler M.E."/>
        </authorList>
    </citation>
    <scope>NUCLEOTIDE SEQUENCE</scope>
</reference>
<dbReference type="Pfam" id="PF10722">
    <property type="entry name" value="YbjN"/>
    <property type="match status" value="1"/>
</dbReference>
<sequence length="158" mass="17833">MDESPPLSADELDRSDALIDAWLGRQLAQNPVLASVDRDPDVGPTERCWHLRVLGEEKDTFTLRFTLRQRMLHYETYVMPAPEENHGAFFEHLLRRNRRLVGATFCIGEEDAVFLVGAVPARSVDDAELDRLLGTLWAAVEQCFGSAVRIGFASRFTD</sequence>
<proteinExistence type="predicted"/>
<dbReference type="AlphaFoldDB" id="A0A381Y7M9"/>
<dbReference type="Gene3D" id="3.30.1460.10">
    <property type="match status" value="1"/>
</dbReference>
<dbReference type="InterPro" id="IPR019660">
    <property type="entry name" value="Put_sensory_transdc_reg_YbjN"/>
</dbReference>
<protein>
    <recommendedName>
        <fullName evidence="2">YbjN domain-containing protein</fullName>
    </recommendedName>
</protein>
<evidence type="ECO:0008006" key="2">
    <source>
        <dbReference type="Google" id="ProtNLM"/>
    </source>
</evidence>
<evidence type="ECO:0000313" key="1">
    <source>
        <dbReference type="EMBL" id="SVA73005.1"/>
    </source>
</evidence>
<organism evidence="1">
    <name type="scientific">marine metagenome</name>
    <dbReference type="NCBI Taxonomy" id="408172"/>
    <lineage>
        <taxon>unclassified sequences</taxon>
        <taxon>metagenomes</taxon>
        <taxon>ecological metagenomes</taxon>
    </lineage>
</organism>
<name>A0A381Y7M9_9ZZZZ</name>
<dbReference type="EMBL" id="UINC01017572">
    <property type="protein sequence ID" value="SVA73005.1"/>
    <property type="molecule type" value="Genomic_DNA"/>
</dbReference>
<accession>A0A381Y7M9</accession>
<gene>
    <name evidence="1" type="ORF">METZ01_LOCUS125859</name>
</gene>